<reference evidence="2" key="1">
    <citation type="submission" date="2022-11" db="UniProtKB">
        <authorList>
            <consortium name="WormBaseParasite"/>
        </authorList>
    </citation>
    <scope>IDENTIFICATION</scope>
</reference>
<dbReference type="AlphaFoldDB" id="A0A914EPX4"/>
<dbReference type="Proteomes" id="UP000887540">
    <property type="component" value="Unplaced"/>
</dbReference>
<dbReference type="Gene3D" id="3.40.50.300">
    <property type="entry name" value="P-loop containing nucleotide triphosphate hydrolases"/>
    <property type="match status" value="1"/>
</dbReference>
<keyword evidence="1" id="KW-1185">Reference proteome</keyword>
<sequence>MSWLCILCDLSEENEIPNQSGTGGIDATKNSENTFEETSAYIKARFLSENKRRGLDELNELPIFTHFTNATDTDHMSKVFGDCTTTIIENSLYKSGFT</sequence>
<dbReference type="InterPro" id="IPR027417">
    <property type="entry name" value="P-loop_NTPase"/>
</dbReference>
<accession>A0A914EPX4</accession>
<dbReference type="WBParaSite" id="ACRNAN_scaffold9626.g15815.t1">
    <property type="protein sequence ID" value="ACRNAN_scaffold9626.g15815.t1"/>
    <property type="gene ID" value="ACRNAN_scaffold9626.g15815"/>
</dbReference>
<name>A0A914EPX4_9BILA</name>
<evidence type="ECO:0000313" key="2">
    <source>
        <dbReference type="WBParaSite" id="ACRNAN_scaffold9626.g15815.t1"/>
    </source>
</evidence>
<organism evidence="1 2">
    <name type="scientific">Acrobeloides nanus</name>
    <dbReference type="NCBI Taxonomy" id="290746"/>
    <lineage>
        <taxon>Eukaryota</taxon>
        <taxon>Metazoa</taxon>
        <taxon>Ecdysozoa</taxon>
        <taxon>Nematoda</taxon>
        <taxon>Chromadorea</taxon>
        <taxon>Rhabditida</taxon>
        <taxon>Tylenchina</taxon>
        <taxon>Cephalobomorpha</taxon>
        <taxon>Cephaloboidea</taxon>
        <taxon>Cephalobidae</taxon>
        <taxon>Acrobeloides</taxon>
    </lineage>
</organism>
<proteinExistence type="predicted"/>
<protein>
    <submittedName>
        <fullName evidence="2">Uncharacterized protein</fullName>
    </submittedName>
</protein>
<evidence type="ECO:0000313" key="1">
    <source>
        <dbReference type="Proteomes" id="UP000887540"/>
    </source>
</evidence>